<evidence type="ECO:0000256" key="1">
    <source>
        <dbReference type="ARBA" id="ARBA00023015"/>
    </source>
</evidence>
<dbReference type="Gene3D" id="1.10.10.10">
    <property type="entry name" value="Winged helix-like DNA-binding domain superfamily/Winged helix DNA-binding domain"/>
    <property type="match status" value="1"/>
</dbReference>
<evidence type="ECO:0000313" key="6">
    <source>
        <dbReference type="Proteomes" id="UP000281112"/>
    </source>
</evidence>
<accession>A0A3N9TEJ5</accession>
<dbReference type="SMART" id="SM00344">
    <property type="entry name" value="HTH_ASNC"/>
    <property type="match status" value="1"/>
</dbReference>
<proteinExistence type="predicted"/>
<keyword evidence="6" id="KW-1185">Reference proteome</keyword>
<reference evidence="5 6" key="1">
    <citation type="submission" date="2018-11" db="EMBL/GenBank/DDBJ databases">
        <title>Vibrio LJC006 sp. nov., isolated from seawater during the bloom of the enteromorpha.</title>
        <authorList>
            <person name="Liang J."/>
        </authorList>
    </citation>
    <scope>NUCLEOTIDE SEQUENCE [LARGE SCALE GENOMIC DNA]</scope>
    <source>
        <strain evidence="5 6">LJC006</strain>
    </source>
</reference>
<dbReference type="Pfam" id="PF01037">
    <property type="entry name" value="AsnC_trans_reg"/>
    <property type="match status" value="1"/>
</dbReference>
<dbReference type="SUPFAM" id="SSF54909">
    <property type="entry name" value="Dimeric alpha+beta barrel"/>
    <property type="match status" value="1"/>
</dbReference>
<feature type="domain" description="HTH asnC-type" evidence="4">
    <location>
        <begin position="1"/>
        <end position="61"/>
    </location>
</feature>
<protein>
    <submittedName>
        <fullName evidence="5">Lrp/AsnC family transcriptional regulator</fullName>
    </submittedName>
</protein>
<dbReference type="InterPro" id="IPR036390">
    <property type="entry name" value="WH_DNA-bd_sf"/>
</dbReference>
<dbReference type="InterPro" id="IPR000485">
    <property type="entry name" value="AsnC-type_HTH_dom"/>
</dbReference>
<evidence type="ECO:0000313" key="5">
    <source>
        <dbReference type="EMBL" id="RQW62657.1"/>
    </source>
</evidence>
<dbReference type="GO" id="GO:0043200">
    <property type="term" value="P:response to amino acid"/>
    <property type="evidence" value="ECO:0007669"/>
    <property type="project" value="TreeGrafter"/>
</dbReference>
<dbReference type="SUPFAM" id="SSF46785">
    <property type="entry name" value="Winged helix' DNA-binding domain"/>
    <property type="match status" value="1"/>
</dbReference>
<dbReference type="OrthoDB" id="5476at2"/>
<dbReference type="PANTHER" id="PTHR30154">
    <property type="entry name" value="LEUCINE-RESPONSIVE REGULATORY PROTEIN"/>
    <property type="match status" value="1"/>
</dbReference>
<dbReference type="InterPro" id="IPR011008">
    <property type="entry name" value="Dimeric_a/b-barrel"/>
</dbReference>
<evidence type="ECO:0000256" key="3">
    <source>
        <dbReference type="ARBA" id="ARBA00023163"/>
    </source>
</evidence>
<dbReference type="PROSITE" id="PS50956">
    <property type="entry name" value="HTH_ASNC_2"/>
    <property type="match status" value="1"/>
</dbReference>
<dbReference type="EMBL" id="RJVQ01000005">
    <property type="protein sequence ID" value="RQW62657.1"/>
    <property type="molecule type" value="Genomic_DNA"/>
</dbReference>
<dbReference type="PRINTS" id="PR00033">
    <property type="entry name" value="HTHASNC"/>
</dbReference>
<name>A0A3N9TEJ5_9VIBR</name>
<dbReference type="PANTHER" id="PTHR30154:SF34">
    <property type="entry name" value="TRANSCRIPTIONAL REGULATOR AZLB"/>
    <property type="match status" value="1"/>
</dbReference>
<dbReference type="GO" id="GO:0005829">
    <property type="term" value="C:cytosol"/>
    <property type="evidence" value="ECO:0007669"/>
    <property type="project" value="TreeGrafter"/>
</dbReference>
<dbReference type="Pfam" id="PF13404">
    <property type="entry name" value="HTH_AsnC-type"/>
    <property type="match status" value="1"/>
</dbReference>
<comment type="caution">
    <text evidence="5">The sequence shown here is derived from an EMBL/GenBank/DDBJ whole genome shotgun (WGS) entry which is preliminary data.</text>
</comment>
<evidence type="ECO:0000259" key="4">
    <source>
        <dbReference type="PROSITE" id="PS50956"/>
    </source>
</evidence>
<dbReference type="InterPro" id="IPR019888">
    <property type="entry name" value="Tscrpt_reg_AsnC-like"/>
</dbReference>
<dbReference type="Proteomes" id="UP000281112">
    <property type="component" value="Unassembled WGS sequence"/>
</dbReference>
<dbReference type="RefSeq" id="WP_124937652.1">
    <property type="nucleotide sequence ID" value="NZ_RJVQ01000005.1"/>
</dbReference>
<dbReference type="InterPro" id="IPR036388">
    <property type="entry name" value="WH-like_DNA-bd_sf"/>
</dbReference>
<sequence length="139" mass="16072">MDKFDQKIIACLSDDARQSNAEIARQVGLSRTAVLERIRKLEDSHYITGYRVELKPSVNKVAAYFQLAFTHSCCEQIEVIIRPYPEIKHCHSTSGEVDMMIFAEAESITQLNDLRLRLEQLPNLTKIITHTVLEERIRR</sequence>
<dbReference type="AlphaFoldDB" id="A0A3N9TEJ5"/>
<organism evidence="5 6">
    <name type="scientific">Vibrio viridaestus</name>
    <dbReference type="NCBI Taxonomy" id="2487322"/>
    <lineage>
        <taxon>Bacteria</taxon>
        <taxon>Pseudomonadati</taxon>
        <taxon>Pseudomonadota</taxon>
        <taxon>Gammaproteobacteria</taxon>
        <taxon>Vibrionales</taxon>
        <taxon>Vibrionaceae</taxon>
        <taxon>Vibrio</taxon>
    </lineage>
</organism>
<dbReference type="InterPro" id="IPR019887">
    <property type="entry name" value="Tscrpt_reg_AsnC/Lrp_C"/>
</dbReference>
<dbReference type="CDD" id="cd00090">
    <property type="entry name" value="HTH_ARSR"/>
    <property type="match status" value="1"/>
</dbReference>
<keyword evidence="2" id="KW-0238">DNA-binding</keyword>
<dbReference type="GO" id="GO:0043565">
    <property type="term" value="F:sequence-specific DNA binding"/>
    <property type="evidence" value="ECO:0007669"/>
    <property type="project" value="InterPro"/>
</dbReference>
<keyword evidence="3" id="KW-0804">Transcription</keyword>
<keyword evidence="1" id="KW-0805">Transcription regulation</keyword>
<dbReference type="InterPro" id="IPR011991">
    <property type="entry name" value="ArsR-like_HTH"/>
</dbReference>
<evidence type="ECO:0000256" key="2">
    <source>
        <dbReference type="ARBA" id="ARBA00023125"/>
    </source>
</evidence>
<gene>
    <name evidence="5" type="ORF">EES38_13100</name>
</gene>
<dbReference type="GO" id="GO:0006355">
    <property type="term" value="P:regulation of DNA-templated transcription"/>
    <property type="evidence" value="ECO:0007669"/>
    <property type="project" value="UniProtKB-ARBA"/>
</dbReference>
<dbReference type="Gene3D" id="3.30.70.920">
    <property type="match status" value="1"/>
</dbReference>